<dbReference type="PROSITE" id="PS50283">
    <property type="entry name" value="NA_SOLUT_SYMP_3"/>
    <property type="match status" value="1"/>
</dbReference>
<dbReference type="GeneID" id="111137670"/>
<dbReference type="RefSeq" id="XP_022344952.1">
    <property type="nucleotide sequence ID" value="XM_022489244.1"/>
</dbReference>
<feature type="transmembrane region" description="Helical" evidence="7">
    <location>
        <begin position="700"/>
        <end position="722"/>
    </location>
</feature>
<reference evidence="9" key="1">
    <citation type="submission" date="2025-08" db="UniProtKB">
        <authorList>
            <consortium name="RefSeq"/>
        </authorList>
    </citation>
    <scope>IDENTIFICATION</scope>
    <source>
        <tissue evidence="9">Whole sample</tissue>
    </source>
</reference>
<proteinExistence type="inferred from homology"/>
<organism evidence="8 9">
    <name type="scientific">Crassostrea virginica</name>
    <name type="common">Eastern oyster</name>
    <dbReference type="NCBI Taxonomy" id="6565"/>
    <lineage>
        <taxon>Eukaryota</taxon>
        <taxon>Metazoa</taxon>
        <taxon>Spiralia</taxon>
        <taxon>Lophotrochozoa</taxon>
        <taxon>Mollusca</taxon>
        <taxon>Bivalvia</taxon>
        <taxon>Autobranchia</taxon>
        <taxon>Pteriomorphia</taxon>
        <taxon>Ostreida</taxon>
        <taxon>Ostreoidea</taxon>
        <taxon>Ostreidae</taxon>
        <taxon>Crassostrea</taxon>
    </lineage>
</organism>
<dbReference type="AlphaFoldDB" id="A0A8B8EYD4"/>
<comment type="similarity">
    <text evidence="2">Belongs to the sodium:solute symporter (SSF) (TC 2.A.21) family.</text>
</comment>
<evidence type="ECO:0000256" key="6">
    <source>
        <dbReference type="ARBA" id="ARBA00023136"/>
    </source>
</evidence>
<feature type="transmembrane region" description="Helical" evidence="7">
    <location>
        <begin position="114"/>
        <end position="134"/>
    </location>
</feature>
<feature type="transmembrane region" description="Helical" evidence="7">
    <location>
        <begin position="194"/>
        <end position="213"/>
    </location>
</feature>
<evidence type="ECO:0000256" key="7">
    <source>
        <dbReference type="SAM" id="Phobius"/>
    </source>
</evidence>
<feature type="transmembrane region" description="Helical" evidence="7">
    <location>
        <begin position="313"/>
        <end position="341"/>
    </location>
</feature>
<comment type="subcellular location">
    <subcellularLocation>
        <location evidence="1">Membrane</location>
        <topology evidence="1">Multi-pass membrane protein</topology>
    </subcellularLocation>
</comment>
<feature type="transmembrane region" description="Helical" evidence="7">
    <location>
        <begin position="488"/>
        <end position="507"/>
    </location>
</feature>
<dbReference type="InterPro" id="IPR031155">
    <property type="entry name" value="DUR"/>
</dbReference>
<feature type="transmembrane region" description="Helical" evidence="7">
    <location>
        <begin position="513"/>
        <end position="535"/>
    </location>
</feature>
<keyword evidence="3" id="KW-0813">Transport</keyword>
<name>A0A8B8EYD4_CRAVI</name>
<dbReference type="Gene3D" id="1.20.1730.10">
    <property type="entry name" value="Sodium/glucose cotransporter"/>
    <property type="match status" value="1"/>
</dbReference>
<feature type="transmembrane region" description="Helical" evidence="7">
    <location>
        <begin position="280"/>
        <end position="301"/>
    </location>
</feature>
<evidence type="ECO:0000313" key="9">
    <source>
        <dbReference type="RefSeq" id="XP_022344952.1"/>
    </source>
</evidence>
<evidence type="ECO:0000256" key="5">
    <source>
        <dbReference type="ARBA" id="ARBA00022989"/>
    </source>
</evidence>
<dbReference type="PANTHER" id="PTHR46154:SF4">
    <property type="entry name" value="UREA ACTIVE TRANSPORTER"/>
    <property type="match status" value="1"/>
</dbReference>
<sequence length="796" mass="87219">MFTIFNSSNCAFLLNGHSSSSGEPSVGIHGSLEKTEAFWLIIGFGVFASLLAVGFSAIRKYIYKDKNSLDVSFDAGGNVNAGLTATTLVSQWTWAATLLQSATVGSKYGISGPFWYAAGASVQMLLFSIVSVQLKIRAPGAKTFLQVIKARFGSRTHKIFCGFALMTNLVVTAMLMLGGAAVMKSLVHDISVEYATLLVTTVIGAYTFIGGLGATFYVSYFNTGIIYILMMVFVMNVFNDDKSTRTLGTVDKVFTLVSCSKGPDDNYKNSFLTIQSKQGLMFGVINIVGNFGTIFVDQSYWQSSVAAKPKQGVIGFLLGGICWFAIPFGLATTTSLAYIALSASQNQALLSDSDVDAGLVPVVVAQRLLGRTGEFVIIIMILMAVTSTGSAEVMAVASILVYDVYQLYLKPYRLVTDANSCILCGRCRGRMANPRDKCKCESMTFCQACSEDDRERDMCKKAIKPRYKCSTHGSFREYSDYLSQLKNWCLLWSILAILPLTISLNLMGLSLGWVYLFMGILIGSAVVPITLCMCWERLTGNGMIAGAVSGTFLALITWLSVAATNEGGLYPGTFFENTGKENAMLAGNLVGIISSGIITPIVSILTSQYDQKKGVDVWENTRDIDNPLSPWTERYAKDLNLRAAHQLGNRPSYEEVYNCLRTARILANGLSPILTTILILIWPSLLLLEGVFDLSSFKRWIYLAITWSVCTTIFIIIAPVIYEAIDIRNAVKQMTMVHPFKRPSVADKDEICNGFDKPKNQTNVTIKKEQEVEDPSFISRNTRDTVEVPEVQCSDL</sequence>
<feature type="transmembrane region" description="Helical" evidence="7">
    <location>
        <begin position="375"/>
        <end position="402"/>
    </location>
</feature>
<feature type="transmembrane region" description="Helical" evidence="7">
    <location>
        <begin position="79"/>
        <end position="102"/>
    </location>
</feature>
<evidence type="ECO:0000313" key="8">
    <source>
        <dbReference type="Proteomes" id="UP000694844"/>
    </source>
</evidence>
<keyword evidence="4 7" id="KW-0812">Transmembrane</keyword>
<dbReference type="PANTHER" id="PTHR46154">
    <property type="match status" value="1"/>
</dbReference>
<evidence type="ECO:0000256" key="1">
    <source>
        <dbReference type="ARBA" id="ARBA00004141"/>
    </source>
</evidence>
<evidence type="ECO:0000256" key="3">
    <source>
        <dbReference type="ARBA" id="ARBA00022448"/>
    </source>
</evidence>
<gene>
    <name evidence="9" type="primary">LOC111137670</name>
</gene>
<feature type="transmembrane region" description="Helical" evidence="7">
    <location>
        <begin position="542"/>
        <end position="563"/>
    </location>
</feature>
<dbReference type="OrthoDB" id="10049971at2759"/>
<evidence type="ECO:0000256" key="2">
    <source>
        <dbReference type="ARBA" id="ARBA00006434"/>
    </source>
</evidence>
<dbReference type="KEGG" id="cvn:111137670"/>
<feature type="transmembrane region" description="Helical" evidence="7">
    <location>
        <begin position="37"/>
        <end position="58"/>
    </location>
</feature>
<dbReference type="GO" id="GO:0015204">
    <property type="term" value="F:urea transmembrane transporter activity"/>
    <property type="evidence" value="ECO:0007669"/>
    <property type="project" value="InterPro"/>
</dbReference>
<protein>
    <submittedName>
        <fullName evidence="9">Urea-proton symporter DUR3-like</fullName>
    </submittedName>
</protein>
<keyword evidence="6 7" id="KW-0472">Membrane</keyword>
<dbReference type="Proteomes" id="UP000694844">
    <property type="component" value="Chromosome 5"/>
</dbReference>
<feature type="transmembrane region" description="Helical" evidence="7">
    <location>
        <begin position="220"/>
        <end position="238"/>
    </location>
</feature>
<feature type="transmembrane region" description="Helical" evidence="7">
    <location>
        <begin position="583"/>
        <end position="605"/>
    </location>
</feature>
<dbReference type="InterPro" id="IPR038377">
    <property type="entry name" value="Na/Glc_symporter_sf"/>
</dbReference>
<evidence type="ECO:0000256" key="4">
    <source>
        <dbReference type="ARBA" id="ARBA00022692"/>
    </source>
</evidence>
<feature type="transmembrane region" description="Helical" evidence="7">
    <location>
        <begin position="665"/>
        <end position="688"/>
    </location>
</feature>
<keyword evidence="8" id="KW-1185">Reference proteome</keyword>
<dbReference type="GO" id="GO:0005886">
    <property type="term" value="C:plasma membrane"/>
    <property type="evidence" value="ECO:0007669"/>
    <property type="project" value="TreeGrafter"/>
</dbReference>
<feature type="transmembrane region" description="Helical" evidence="7">
    <location>
        <begin position="159"/>
        <end position="182"/>
    </location>
</feature>
<dbReference type="CDD" id="cd11476">
    <property type="entry name" value="SLC5sbd_DUR3"/>
    <property type="match status" value="1"/>
</dbReference>
<accession>A0A8B8EYD4</accession>
<keyword evidence="5 7" id="KW-1133">Transmembrane helix</keyword>
<dbReference type="InterPro" id="IPR001734">
    <property type="entry name" value="Na/solute_symporter"/>
</dbReference>